<protein>
    <submittedName>
        <fullName evidence="3">Alpha/beta hydrolase</fullName>
    </submittedName>
</protein>
<dbReference type="PRINTS" id="PR00111">
    <property type="entry name" value="ABHYDROLASE"/>
</dbReference>
<sequence>MPRSAPPRPPRRPRAPAAERDARGIASRSPRSGDGYCPSGLDPDPRASGLVAGATGTALGTVRQQHDPRRSSATATVLLHGAAGSWTTWTPALRAARDAGAPLGDVVAVDLPGWGDSVLGVPDGDVTLDAMADAVLRVIDDLGYADCRIVGHSMGGFLALHAAVRHPDRVRSVALVSPTLRSVLRSAAHPVRDLAVLPGFSMMLGAMRTTRLLGPAGLPLVRLLERSGLLRPLTSPLFAHVRRVPATVIAALAAEVRPRGFLRATGIAVAYPADDLWPRISCDVTAVRGGRDVFVGPDDLPGLAWDVPGTRFAVVPDAGHFAHVERPAETLRALGLLPVA</sequence>
<accession>A0A225CQ58</accession>
<comment type="caution">
    <text evidence="3">The sequence shown here is derived from an EMBL/GenBank/DDBJ whole genome shotgun (WGS) entry which is preliminary data.</text>
</comment>
<dbReference type="Proteomes" id="UP000215316">
    <property type="component" value="Unassembled WGS sequence"/>
</dbReference>
<feature type="region of interest" description="Disordered" evidence="1">
    <location>
        <begin position="1"/>
        <end position="48"/>
    </location>
</feature>
<evidence type="ECO:0000259" key="2">
    <source>
        <dbReference type="Pfam" id="PF00561"/>
    </source>
</evidence>
<dbReference type="RefSeq" id="WP_094130401.1">
    <property type="nucleotide sequence ID" value="NZ_CP040788.1"/>
</dbReference>
<evidence type="ECO:0000313" key="4">
    <source>
        <dbReference type="Proteomes" id="UP000215316"/>
    </source>
</evidence>
<organism evidence="3 4">
    <name type="scientific">Clavibacter tessellarius</name>
    <dbReference type="NCBI Taxonomy" id="31965"/>
    <lineage>
        <taxon>Bacteria</taxon>
        <taxon>Bacillati</taxon>
        <taxon>Actinomycetota</taxon>
        <taxon>Actinomycetes</taxon>
        <taxon>Micrococcales</taxon>
        <taxon>Microbacteriaceae</taxon>
        <taxon>Clavibacter</taxon>
    </lineage>
</organism>
<name>A0A225CQ58_9MICO</name>
<keyword evidence="4" id="KW-1185">Reference proteome</keyword>
<keyword evidence="3" id="KW-0378">Hydrolase</keyword>
<dbReference type="InterPro" id="IPR000639">
    <property type="entry name" value="Epox_hydrolase-like"/>
</dbReference>
<evidence type="ECO:0000256" key="1">
    <source>
        <dbReference type="SAM" id="MobiDB-lite"/>
    </source>
</evidence>
<dbReference type="InterPro" id="IPR000073">
    <property type="entry name" value="AB_hydrolase_1"/>
</dbReference>
<dbReference type="OrthoDB" id="27092at2"/>
<dbReference type="EMBL" id="MZMQ01000001">
    <property type="protein sequence ID" value="OQJ63862.1"/>
    <property type="molecule type" value="Genomic_DNA"/>
</dbReference>
<proteinExistence type="predicted"/>
<dbReference type="PANTHER" id="PTHR43689">
    <property type="entry name" value="HYDROLASE"/>
    <property type="match status" value="1"/>
</dbReference>
<feature type="domain" description="AB hydrolase-1" evidence="2">
    <location>
        <begin position="77"/>
        <end position="327"/>
    </location>
</feature>
<dbReference type="PANTHER" id="PTHR43689:SF8">
    <property type="entry name" value="ALPHA_BETA-HYDROLASES SUPERFAMILY PROTEIN"/>
    <property type="match status" value="1"/>
</dbReference>
<evidence type="ECO:0000313" key="3">
    <source>
        <dbReference type="EMBL" id="OQJ63862.1"/>
    </source>
</evidence>
<reference evidence="3" key="1">
    <citation type="submission" date="2017-08" db="EMBL/GenBank/DDBJ databases">
        <title>Genomes of multiple Clavibacter strains from different subspecies.</title>
        <authorList>
            <person name="Yuan X.-K."/>
            <person name="Li X.-S."/>
            <person name="Nie J."/>
            <person name="De Boer S.H."/>
        </authorList>
    </citation>
    <scope>NUCLEOTIDE SEQUENCE [LARGE SCALE GENOMIC DNA]</scope>
    <source>
        <strain evidence="3">ATCC 33566</strain>
    </source>
</reference>
<dbReference type="GO" id="GO:0016787">
    <property type="term" value="F:hydrolase activity"/>
    <property type="evidence" value="ECO:0007669"/>
    <property type="project" value="UniProtKB-KW"/>
</dbReference>
<dbReference type="Gene3D" id="3.40.50.1820">
    <property type="entry name" value="alpha/beta hydrolase"/>
    <property type="match status" value="1"/>
</dbReference>
<dbReference type="Pfam" id="PF00561">
    <property type="entry name" value="Abhydrolase_1"/>
    <property type="match status" value="1"/>
</dbReference>
<dbReference type="AlphaFoldDB" id="A0A225CQ58"/>
<dbReference type="PRINTS" id="PR00412">
    <property type="entry name" value="EPOXHYDRLASE"/>
</dbReference>
<dbReference type="SUPFAM" id="SSF53474">
    <property type="entry name" value="alpha/beta-Hydrolases"/>
    <property type="match status" value="1"/>
</dbReference>
<gene>
    <name evidence="3" type="ORF">B5P24_13090</name>
</gene>
<dbReference type="InterPro" id="IPR029058">
    <property type="entry name" value="AB_hydrolase_fold"/>
</dbReference>